<reference evidence="3 4" key="1">
    <citation type="submission" date="2020-08" db="EMBL/GenBank/DDBJ databases">
        <title>Genomic Encyclopedia of Type Strains, Phase IV (KMG-IV): sequencing the most valuable type-strain genomes for metagenomic binning, comparative biology and taxonomic classification.</title>
        <authorList>
            <person name="Goeker M."/>
        </authorList>
    </citation>
    <scope>NUCLEOTIDE SEQUENCE [LARGE SCALE GENOMIC DNA]</scope>
    <source>
        <strain evidence="3 4">DSM 26287</strain>
    </source>
</reference>
<evidence type="ECO:0000313" key="3">
    <source>
        <dbReference type="EMBL" id="MBB6544132.1"/>
    </source>
</evidence>
<gene>
    <name evidence="3" type="ORF">HNQ55_002656</name>
</gene>
<dbReference type="EMBL" id="JACHHU010000024">
    <property type="protein sequence ID" value="MBB6544132.1"/>
    <property type="molecule type" value="Genomic_DNA"/>
</dbReference>
<dbReference type="Gene3D" id="1.25.40.10">
    <property type="entry name" value="Tetratricopeptide repeat domain"/>
    <property type="match status" value="1"/>
</dbReference>
<sequence>MNDLLLSEISAPRRALLNQFLLLENSIFGQSSDIEKTLEPIVKSCRLAVDECENSMDRAEVFINEIFISQLLIDNERPIWPVLSYQTSKSIDYKIVAPVVKAAIIQYVANACELEVEIVYLPEKVMVRILCDDVYSIVFDPVNGESLNWQELEQGLDELGGDPSRVFLEPMEQESIVVEYLTGLKSSLIHEQRFDQALKCVDLLLSMRPDDPFERRDRGFLLHQLDCFKVAYDDYQYFVEQCPKDPAAQLLKLQLDKISVKDTVLH</sequence>
<evidence type="ECO:0000259" key="2">
    <source>
        <dbReference type="Pfam" id="PF13369"/>
    </source>
</evidence>
<evidence type="ECO:0000313" key="4">
    <source>
        <dbReference type="Proteomes" id="UP000537141"/>
    </source>
</evidence>
<dbReference type="Pfam" id="PF13371">
    <property type="entry name" value="TPR_9"/>
    <property type="match status" value="1"/>
</dbReference>
<feature type="domain" description="Protein SirB1 N-terminal" evidence="2">
    <location>
        <begin position="89"/>
        <end position="178"/>
    </location>
</feature>
<dbReference type="SUPFAM" id="SSF48452">
    <property type="entry name" value="TPR-like"/>
    <property type="match status" value="1"/>
</dbReference>
<dbReference type="Proteomes" id="UP000537141">
    <property type="component" value="Unassembled WGS sequence"/>
</dbReference>
<name>A0A7X0NIK7_9GAMM</name>
<dbReference type="RefSeq" id="WP_184424964.1">
    <property type="nucleotide sequence ID" value="NZ_AP027362.1"/>
</dbReference>
<organism evidence="3 4">
    <name type="scientific">Thalassotalea piscium</name>
    <dbReference type="NCBI Taxonomy" id="1230533"/>
    <lineage>
        <taxon>Bacteria</taxon>
        <taxon>Pseudomonadati</taxon>
        <taxon>Pseudomonadota</taxon>
        <taxon>Gammaproteobacteria</taxon>
        <taxon>Alteromonadales</taxon>
        <taxon>Colwelliaceae</taxon>
        <taxon>Thalassotalea</taxon>
    </lineage>
</organism>
<comment type="similarity">
    <text evidence="1">Belongs to the UPF0162 family.</text>
</comment>
<dbReference type="Pfam" id="PF13369">
    <property type="entry name" value="Transglut_core2"/>
    <property type="match status" value="1"/>
</dbReference>
<dbReference type="InterPro" id="IPR011990">
    <property type="entry name" value="TPR-like_helical_dom_sf"/>
</dbReference>
<dbReference type="AlphaFoldDB" id="A0A7X0NIK7"/>
<dbReference type="InterPro" id="IPR032698">
    <property type="entry name" value="SirB1_N"/>
</dbReference>
<keyword evidence="4" id="KW-1185">Reference proteome</keyword>
<protein>
    <submittedName>
        <fullName evidence="3">Regulator of sirC expression with transglutaminase-like and TPR domain</fullName>
    </submittedName>
</protein>
<proteinExistence type="inferred from homology"/>
<comment type="caution">
    <text evidence="3">The sequence shown here is derived from an EMBL/GenBank/DDBJ whole genome shotgun (WGS) entry which is preliminary data.</text>
</comment>
<evidence type="ECO:0000256" key="1">
    <source>
        <dbReference type="ARBA" id="ARBA00007100"/>
    </source>
</evidence>
<accession>A0A7X0NIK7</accession>